<dbReference type="OrthoDB" id="2990535at2"/>
<evidence type="ECO:0000256" key="1">
    <source>
        <dbReference type="SAM" id="MobiDB-lite"/>
    </source>
</evidence>
<keyword evidence="3" id="KW-1185">Reference proteome</keyword>
<accession>A0A1N7JJZ6</accession>
<dbReference type="EMBL" id="FTOD01000002">
    <property type="protein sequence ID" value="SIS49566.1"/>
    <property type="molecule type" value="Genomic_DNA"/>
</dbReference>
<evidence type="ECO:0000313" key="3">
    <source>
        <dbReference type="Proteomes" id="UP000186795"/>
    </source>
</evidence>
<proteinExistence type="predicted"/>
<organism evidence="2 3">
    <name type="scientific">Kroppenstedtia eburnea</name>
    <dbReference type="NCBI Taxonomy" id="714067"/>
    <lineage>
        <taxon>Bacteria</taxon>
        <taxon>Bacillati</taxon>
        <taxon>Bacillota</taxon>
        <taxon>Bacilli</taxon>
        <taxon>Bacillales</taxon>
        <taxon>Thermoactinomycetaceae</taxon>
        <taxon>Kroppenstedtia</taxon>
    </lineage>
</organism>
<name>A0A1N7JJZ6_9BACL</name>
<dbReference type="AlphaFoldDB" id="A0A1N7JJZ6"/>
<feature type="region of interest" description="Disordered" evidence="1">
    <location>
        <begin position="61"/>
        <end position="110"/>
    </location>
</feature>
<evidence type="ECO:0000313" key="2">
    <source>
        <dbReference type="EMBL" id="SIS49566.1"/>
    </source>
</evidence>
<dbReference type="RefSeq" id="WP_076523707.1">
    <property type="nucleotide sequence ID" value="NZ_CP048103.1"/>
</dbReference>
<sequence length="110" mass="11846">MPDPYEGKNRVHRLVSFNPRDRTQRMMLEYIDRRDVNFSGLVKHLLFAHLTGGGNAGGPLAQSAFSTSSGTVPRENGQRAAPSALESASPSSPVTSTSNKPLFGGMPVDF</sequence>
<protein>
    <submittedName>
        <fullName evidence="2">Uncharacterized protein</fullName>
    </submittedName>
</protein>
<feature type="compositionally biased region" description="Low complexity" evidence="1">
    <location>
        <begin position="80"/>
        <end position="98"/>
    </location>
</feature>
<reference evidence="3" key="1">
    <citation type="submission" date="2017-01" db="EMBL/GenBank/DDBJ databases">
        <authorList>
            <person name="Varghese N."/>
            <person name="Submissions S."/>
        </authorList>
    </citation>
    <scope>NUCLEOTIDE SEQUENCE [LARGE SCALE GENOMIC DNA]</scope>
    <source>
        <strain evidence="3">DSM 45196</strain>
    </source>
</reference>
<gene>
    <name evidence="2" type="ORF">SAMN05421790_102169</name>
</gene>
<dbReference type="Proteomes" id="UP000186795">
    <property type="component" value="Unassembled WGS sequence"/>
</dbReference>